<proteinExistence type="predicted"/>
<organism evidence="3 4">
    <name type="scientific">Centaurea solstitialis</name>
    <name type="common">yellow star-thistle</name>
    <dbReference type="NCBI Taxonomy" id="347529"/>
    <lineage>
        <taxon>Eukaryota</taxon>
        <taxon>Viridiplantae</taxon>
        <taxon>Streptophyta</taxon>
        <taxon>Embryophyta</taxon>
        <taxon>Tracheophyta</taxon>
        <taxon>Spermatophyta</taxon>
        <taxon>Magnoliopsida</taxon>
        <taxon>eudicotyledons</taxon>
        <taxon>Gunneridae</taxon>
        <taxon>Pentapetalae</taxon>
        <taxon>asterids</taxon>
        <taxon>campanulids</taxon>
        <taxon>Asterales</taxon>
        <taxon>Asteraceae</taxon>
        <taxon>Carduoideae</taxon>
        <taxon>Cardueae</taxon>
        <taxon>Centaureinae</taxon>
        <taxon>Centaurea</taxon>
    </lineage>
</organism>
<dbReference type="GO" id="GO:0046983">
    <property type="term" value="F:protein dimerization activity"/>
    <property type="evidence" value="ECO:0007669"/>
    <property type="project" value="InterPro"/>
</dbReference>
<dbReference type="InterPro" id="IPR056924">
    <property type="entry name" value="SH3_Tf2-1"/>
</dbReference>
<evidence type="ECO:0000259" key="1">
    <source>
        <dbReference type="Pfam" id="PF05699"/>
    </source>
</evidence>
<evidence type="ECO:0000313" key="3">
    <source>
        <dbReference type="EMBL" id="KAJ9552434.1"/>
    </source>
</evidence>
<sequence>MAANILAVPITTVALEATFSAGSRVIDDYRASLAPETIQMLICTGDWCRSLYGVKGKKQEDYRLELPEELRGIHNTFHVSNLRKCLADASLVVPVLGMKVAGKLHYEDELEKILDRELR</sequence>
<gene>
    <name evidence="3" type="ORF">OSB04_016479</name>
</gene>
<protein>
    <recommendedName>
        <fullName evidence="5">HAT C-terminal dimerisation domain-containing protein</fullName>
    </recommendedName>
</protein>
<evidence type="ECO:0008006" key="5">
    <source>
        <dbReference type="Google" id="ProtNLM"/>
    </source>
</evidence>
<dbReference type="PANTHER" id="PTHR23272:SF185">
    <property type="entry name" value="ZINC FINGER BED DOMAIN-CONTAINING PROTEIN RICESLEEPER 2-LIKE"/>
    <property type="match status" value="1"/>
</dbReference>
<dbReference type="EMBL" id="JARYMX010000004">
    <property type="protein sequence ID" value="KAJ9552434.1"/>
    <property type="molecule type" value="Genomic_DNA"/>
</dbReference>
<accession>A0AA38T108</accession>
<dbReference type="Proteomes" id="UP001172457">
    <property type="component" value="Chromosome 4"/>
</dbReference>
<keyword evidence="4" id="KW-1185">Reference proteome</keyword>
<feature type="domain" description="HAT C-terminal dimerisation" evidence="1">
    <location>
        <begin position="1"/>
        <end position="47"/>
    </location>
</feature>
<name>A0AA38T108_9ASTR</name>
<dbReference type="Pfam" id="PF05699">
    <property type="entry name" value="Dimer_Tnp_hAT"/>
    <property type="match status" value="1"/>
</dbReference>
<evidence type="ECO:0000313" key="4">
    <source>
        <dbReference type="Proteomes" id="UP001172457"/>
    </source>
</evidence>
<dbReference type="InterPro" id="IPR012337">
    <property type="entry name" value="RNaseH-like_sf"/>
</dbReference>
<dbReference type="AlphaFoldDB" id="A0AA38T108"/>
<dbReference type="Pfam" id="PF24626">
    <property type="entry name" value="SH3_Tf2-1"/>
    <property type="match status" value="1"/>
</dbReference>
<comment type="caution">
    <text evidence="3">The sequence shown here is derived from an EMBL/GenBank/DDBJ whole genome shotgun (WGS) entry which is preliminary data.</text>
</comment>
<feature type="domain" description="Tf2-1-like SH3-like" evidence="2">
    <location>
        <begin position="61"/>
        <end position="85"/>
    </location>
</feature>
<dbReference type="InterPro" id="IPR008906">
    <property type="entry name" value="HATC_C_dom"/>
</dbReference>
<evidence type="ECO:0000259" key="2">
    <source>
        <dbReference type="Pfam" id="PF24626"/>
    </source>
</evidence>
<dbReference type="SUPFAM" id="SSF53098">
    <property type="entry name" value="Ribonuclease H-like"/>
    <property type="match status" value="1"/>
</dbReference>
<reference evidence="3" key="1">
    <citation type="submission" date="2023-03" db="EMBL/GenBank/DDBJ databases">
        <title>Chromosome-scale reference genome and RAD-based genetic map of yellow starthistle (Centaurea solstitialis) reveal putative structural variation and QTLs associated with invader traits.</title>
        <authorList>
            <person name="Reatini B."/>
            <person name="Cang F.A."/>
            <person name="Jiang Q."/>
            <person name="Mckibben M.T.W."/>
            <person name="Barker M.S."/>
            <person name="Rieseberg L.H."/>
            <person name="Dlugosch K.M."/>
        </authorList>
    </citation>
    <scope>NUCLEOTIDE SEQUENCE</scope>
    <source>
        <strain evidence="3">CAN-66</strain>
        <tissue evidence="3">Leaf</tissue>
    </source>
</reference>
<dbReference type="PANTHER" id="PTHR23272">
    <property type="entry name" value="BED FINGER-RELATED"/>
    <property type="match status" value="1"/>
</dbReference>